<evidence type="ECO:0000256" key="2">
    <source>
        <dbReference type="SAM" id="MobiDB-lite"/>
    </source>
</evidence>
<protein>
    <submittedName>
        <fullName evidence="4">AAA family ATPase</fullName>
    </submittedName>
</protein>
<evidence type="ECO:0000259" key="3">
    <source>
        <dbReference type="Pfam" id="PF13476"/>
    </source>
</evidence>
<organism evidence="4 5">
    <name type="scientific">Corynebacterium parakroppenstedtii</name>
    <dbReference type="NCBI Taxonomy" id="2828363"/>
    <lineage>
        <taxon>Bacteria</taxon>
        <taxon>Bacillati</taxon>
        <taxon>Actinomycetota</taxon>
        <taxon>Actinomycetes</taxon>
        <taxon>Mycobacteriales</taxon>
        <taxon>Corynebacteriaceae</taxon>
        <taxon>Corynebacterium</taxon>
    </lineage>
</organism>
<accession>A0ABS9HH52</accession>
<evidence type="ECO:0000256" key="1">
    <source>
        <dbReference type="SAM" id="Coils"/>
    </source>
</evidence>
<evidence type="ECO:0000313" key="4">
    <source>
        <dbReference type="EMBL" id="MCF6773174.1"/>
    </source>
</evidence>
<feature type="compositionally biased region" description="Basic and acidic residues" evidence="2">
    <location>
        <begin position="283"/>
        <end position="298"/>
    </location>
</feature>
<feature type="compositionally biased region" description="Basic and acidic residues" evidence="2">
    <location>
        <begin position="543"/>
        <end position="555"/>
    </location>
</feature>
<feature type="region of interest" description="Disordered" evidence="2">
    <location>
        <begin position="263"/>
        <end position="304"/>
    </location>
</feature>
<dbReference type="PANTHER" id="PTHR41259">
    <property type="entry name" value="DOUBLE-STRAND BREAK REPAIR RAD50 ATPASE, PUTATIVE-RELATED"/>
    <property type="match status" value="1"/>
</dbReference>
<dbReference type="Gene3D" id="3.40.50.300">
    <property type="entry name" value="P-loop containing nucleotide triphosphate hydrolases"/>
    <property type="match status" value="2"/>
</dbReference>
<dbReference type="PANTHER" id="PTHR41259:SF1">
    <property type="entry name" value="DOUBLE-STRAND BREAK REPAIR RAD50 ATPASE, PUTATIVE-RELATED"/>
    <property type="match status" value="1"/>
</dbReference>
<name>A0ABS9HH52_9CORY</name>
<feature type="compositionally biased region" description="Basic and acidic residues" evidence="2">
    <location>
        <begin position="263"/>
        <end position="276"/>
    </location>
</feature>
<comment type="caution">
    <text evidence="4">The sequence shown here is derived from an EMBL/GenBank/DDBJ whole genome shotgun (WGS) entry which is preliminary data.</text>
</comment>
<feature type="region of interest" description="Disordered" evidence="2">
    <location>
        <begin position="543"/>
        <end position="576"/>
    </location>
</feature>
<dbReference type="Pfam" id="PF13476">
    <property type="entry name" value="AAA_23"/>
    <property type="match status" value="1"/>
</dbReference>
<keyword evidence="5" id="KW-1185">Reference proteome</keyword>
<dbReference type="InterPro" id="IPR038729">
    <property type="entry name" value="Rad50/SbcC_AAA"/>
</dbReference>
<dbReference type="InterPro" id="IPR027417">
    <property type="entry name" value="P-loop_NTPase"/>
</dbReference>
<feature type="domain" description="Rad50/SbcC-type AAA" evidence="3">
    <location>
        <begin position="7"/>
        <end position="271"/>
    </location>
</feature>
<reference evidence="4 5" key="1">
    <citation type="submission" date="2022-01" db="EMBL/GenBank/DDBJ databases">
        <title>Identification and Characterization of Corynebacterium sp.</title>
        <authorList>
            <person name="Luo Q."/>
            <person name="Qu P."/>
            <person name="Chen Q."/>
        </authorList>
    </citation>
    <scope>NUCLEOTIDE SEQUENCE [LARGE SCALE GENOMIC DNA]</scope>
    <source>
        <strain evidence="4 5">MC-12</strain>
    </source>
</reference>
<evidence type="ECO:0000313" key="5">
    <source>
        <dbReference type="Proteomes" id="UP001200604"/>
    </source>
</evidence>
<feature type="coiled-coil region" evidence="1">
    <location>
        <begin position="586"/>
        <end position="643"/>
    </location>
</feature>
<keyword evidence="1" id="KW-0175">Coiled coil</keyword>
<dbReference type="RefSeq" id="WP_221914779.1">
    <property type="nucleotide sequence ID" value="NZ_JAGSOA010000001.1"/>
</dbReference>
<sequence length="908" mass="101810">MVIQIHKIDISNFRTIDHVTLEFPDTGVTVISGPNEVGKSSVVKALTMWKSASYSSSKAEVKAAKPVDKDVAPQVTVEMTVDGQHFSMYKRWLKNSQAELTILSPQRTTKTGKDAEKWVEEVFSSSDQSLPFDALTVSQVSGTWDFLDVGNYAALENSLSESDSNDDSDAVGLRGDIKSEFDKYFTAVGKPRAGMHKDAISGYEEAKGDEEDAEKAAEKLANLRAELERITHKLDDNKKTLIDVGALLHSAQNEKKKIDEAQAKLKQAEQDRKDAESALQHQQELKQSRTQLRDDYAERQQQAAKVEERYNQVAKQAESYEGRLKAAQDTYDDAQRVKTCADLELDKLKIHRDWAASTKEAEQVRTKLLSGDAANKRRQEAESKLNNGSSIIDDDAFDDLKKSQEAWRNQEEALGLAVGTIHVEGPDGDDAVGEYPMDRPQRIELGEYTLEICPSAEMSDRRKDVDSAHEAFKGLLKKHGLESFDDAEQRHHAYTQARNERDVAQRDQEIAWGNQPREAIEAKLHELSRSADDCEDQYQELLDREEQSAPDHDSGTDLTSTGRAHEVLKVDSAPSSEDIHLARAERDRAEHACDVARVDLEKLRQEDVSAQLSREKANRDSANKERDRALEKLTEAQEALSDEALANNFHEAEEQWAYRRGAYDKAVHDLKALDPEQNTKKLEDAKRRERDLLHVIENSKAQQNHLRGQIEGSGSPDADLQEKRTILKQKENTLKAVTMRANAIRRLHELVEKHYEDAKKEYLEPYINLLTEKAGHVFGPDVSFTSEDDAAHGGSTGRKHRGKQATSASTISKRVLNGRVVNLAELSGGAAEQLQIIQRLAVAELVGDQSVPVFLDDALGYADTERATKMNELLTESGKKHQIIVMTCVPERYKSVEAAKRIEMTRTK</sequence>
<dbReference type="EMBL" id="JAKJKU010000001">
    <property type="protein sequence ID" value="MCF6773174.1"/>
    <property type="molecule type" value="Genomic_DNA"/>
</dbReference>
<feature type="region of interest" description="Disordered" evidence="2">
    <location>
        <begin position="785"/>
        <end position="809"/>
    </location>
</feature>
<proteinExistence type="predicted"/>
<gene>
    <name evidence="4" type="ORF">L3H44_01935</name>
</gene>
<dbReference type="Proteomes" id="UP001200604">
    <property type="component" value="Unassembled WGS sequence"/>
</dbReference>
<dbReference type="GeneID" id="92726185"/>
<dbReference type="SUPFAM" id="SSF52540">
    <property type="entry name" value="P-loop containing nucleoside triphosphate hydrolases"/>
    <property type="match status" value="1"/>
</dbReference>